<reference evidence="16 17" key="1">
    <citation type="submission" date="2012-05" db="EMBL/GenBank/DDBJ databases">
        <authorList>
            <person name="Weinstock G."/>
            <person name="Sodergren E."/>
            <person name="Lobos E.A."/>
            <person name="Fulton L."/>
            <person name="Fulton R."/>
            <person name="Courtney L."/>
            <person name="Fronick C."/>
            <person name="O'Laughlin M."/>
            <person name="Godfrey J."/>
            <person name="Wilson R.M."/>
            <person name="Miner T."/>
            <person name="Farmer C."/>
            <person name="Delehaunty K."/>
            <person name="Cordes M."/>
            <person name="Minx P."/>
            <person name="Tomlinson C."/>
            <person name="Chen J."/>
            <person name="Wollam A."/>
            <person name="Pepin K.H."/>
            <person name="Bhonagiri V."/>
            <person name="Zhang X."/>
            <person name="Suruliraj S."/>
            <person name="Warren W."/>
            <person name="Mitreva M."/>
            <person name="Mardis E.R."/>
            <person name="Wilson R.K."/>
        </authorList>
    </citation>
    <scope>NUCLEOTIDE SEQUENCE [LARGE SCALE GENOMIC DNA]</scope>
    <source>
        <strain evidence="16 17">DSM 1785</strain>
    </source>
</reference>
<dbReference type="Gene3D" id="3.30.360.10">
    <property type="entry name" value="Dihydrodipicolinate Reductase, domain 2"/>
    <property type="match status" value="1"/>
</dbReference>
<dbReference type="Proteomes" id="UP000010420">
    <property type="component" value="Unassembled WGS sequence"/>
</dbReference>
<dbReference type="GO" id="GO:0009086">
    <property type="term" value="P:methionine biosynthetic process"/>
    <property type="evidence" value="ECO:0007669"/>
    <property type="project" value="UniProtKB-KW"/>
</dbReference>
<dbReference type="PANTHER" id="PTHR43331">
    <property type="entry name" value="HOMOSERINE DEHYDROGENASE"/>
    <property type="match status" value="1"/>
</dbReference>
<evidence type="ECO:0000256" key="10">
    <source>
        <dbReference type="ARBA" id="ARBA00023167"/>
    </source>
</evidence>
<gene>
    <name evidence="16" type="ORF">HMPREF0216_00719</name>
</gene>
<keyword evidence="7" id="KW-0791">Threonine biosynthesis</keyword>
<dbReference type="InterPro" id="IPR022697">
    <property type="entry name" value="HDH_short"/>
</dbReference>
<comment type="pathway">
    <text evidence="2">Amino-acid biosynthesis; L-methionine biosynthesis via de novo pathway; L-homoserine from L-aspartate: step 3/3.</text>
</comment>
<evidence type="ECO:0000256" key="3">
    <source>
        <dbReference type="ARBA" id="ARBA00006753"/>
    </source>
</evidence>
<evidence type="ECO:0000259" key="14">
    <source>
        <dbReference type="Pfam" id="PF00742"/>
    </source>
</evidence>
<name>L1QKQ7_9CLOT</name>
<dbReference type="InterPro" id="IPR005106">
    <property type="entry name" value="Asp/hSer_DH_NAD-bd"/>
</dbReference>
<dbReference type="STRING" id="545697.HMPREF0216_00719"/>
<dbReference type="GO" id="GO:0050661">
    <property type="term" value="F:NADP binding"/>
    <property type="evidence" value="ECO:0007669"/>
    <property type="project" value="InterPro"/>
</dbReference>
<evidence type="ECO:0000313" key="17">
    <source>
        <dbReference type="Proteomes" id="UP000010420"/>
    </source>
</evidence>
<evidence type="ECO:0000256" key="12">
    <source>
        <dbReference type="PIRSR" id="PIRSR036497-1"/>
    </source>
</evidence>
<evidence type="ECO:0000256" key="9">
    <source>
        <dbReference type="ARBA" id="ARBA00023053"/>
    </source>
</evidence>
<evidence type="ECO:0000259" key="15">
    <source>
        <dbReference type="Pfam" id="PF03447"/>
    </source>
</evidence>
<dbReference type="InterPro" id="IPR036291">
    <property type="entry name" value="NAD(P)-bd_dom_sf"/>
</dbReference>
<dbReference type="NCBIfam" id="NF004976">
    <property type="entry name" value="PRK06349.1"/>
    <property type="match status" value="1"/>
</dbReference>
<proteinExistence type="inferred from homology"/>
<keyword evidence="8" id="KW-0560">Oxidoreductase</keyword>
<dbReference type="AlphaFoldDB" id="L1QKQ7"/>
<evidence type="ECO:0000256" key="11">
    <source>
        <dbReference type="ARBA" id="ARBA00048841"/>
    </source>
</evidence>
<sequence>MNIALIGFGRVGQALIELFITKKKYIFDKYNLKINVKCIIKSNGGLYSETGIDLEELMSFIKKNEVCKHKLWHNEIKVESMIKNANIDTLIELTPTNIVDGEPALTYIRNALENKKNVITGNKGPIVLKYKELKAIADNNGVKLKIGCTTGGALPSISGGIYDVAGSEIKSIEGILNGTTNYILTKMTNDEVTYEKALKEAQEEGIVESNPSLDVLGYDTASKIIILSNVLMNTDIKLSDLKIQGITDIKLEDLKLEKSKNKKVKLIGKIEKNNDEVIAYIKPMQIDESHPLYSVDYKNKGVYYKTDTLGDISIIGGASGTMNAAASILRDIILLKEY</sequence>
<organism evidence="16 17">
    <name type="scientific">Clostridium celatum DSM 1785</name>
    <dbReference type="NCBI Taxonomy" id="545697"/>
    <lineage>
        <taxon>Bacteria</taxon>
        <taxon>Bacillati</taxon>
        <taxon>Bacillota</taxon>
        <taxon>Clostridia</taxon>
        <taxon>Eubacteriales</taxon>
        <taxon>Clostridiaceae</taxon>
        <taxon>Clostridium</taxon>
    </lineage>
</organism>
<dbReference type="EC" id="1.1.1.3" evidence="4"/>
<protein>
    <recommendedName>
        <fullName evidence="5">Homoserine dehydrogenase</fullName>
        <ecNumber evidence="4">1.1.1.3</ecNumber>
    </recommendedName>
</protein>
<evidence type="ECO:0000256" key="1">
    <source>
        <dbReference type="ARBA" id="ARBA00005056"/>
    </source>
</evidence>
<dbReference type="SUPFAM" id="SSF55347">
    <property type="entry name" value="Glyceraldehyde-3-phosphate dehydrogenase-like, C-terminal domain"/>
    <property type="match status" value="1"/>
</dbReference>
<dbReference type="GO" id="GO:0004412">
    <property type="term" value="F:homoserine dehydrogenase activity"/>
    <property type="evidence" value="ECO:0007669"/>
    <property type="project" value="UniProtKB-EC"/>
</dbReference>
<dbReference type="Pfam" id="PF03447">
    <property type="entry name" value="NAD_binding_3"/>
    <property type="match status" value="1"/>
</dbReference>
<feature type="binding site" evidence="13">
    <location>
        <begin position="7"/>
        <end position="12"/>
    </location>
    <ligand>
        <name>NADP(+)</name>
        <dbReference type="ChEBI" id="CHEBI:58349"/>
    </ligand>
</feature>
<evidence type="ECO:0000256" key="4">
    <source>
        <dbReference type="ARBA" id="ARBA00013213"/>
    </source>
</evidence>
<dbReference type="GO" id="GO:0009088">
    <property type="term" value="P:threonine biosynthetic process"/>
    <property type="evidence" value="ECO:0007669"/>
    <property type="project" value="UniProtKB-UniPathway"/>
</dbReference>
<evidence type="ECO:0000256" key="8">
    <source>
        <dbReference type="ARBA" id="ARBA00023002"/>
    </source>
</evidence>
<feature type="binding site" evidence="13">
    <location>
        <position position="208"/>
    </location>
    <ligand>
        <name>L-homoserine</name>
        <dbReference type="ChEBI" id="CHEBI:57476"/>
    </ligand>
</feature>
<keyword evidence="13" id="KW-0521">NADP</keyword>
<dbReference type="Pfam" id="PF00742">
    <property type="entry name" value="Homoserine_dh"/>
    <property type="match status" value="1"/>
</dbReference>
<feature type="binding site" evidence="13">
    <location>
        <position position="123"/>
    </location>
    <ligand>
        <name>NADPH</name>
        <dbReference type="ChEBI" id="CHEBI:57783"/>
    </ligand>
</feature>
<evidence type="ECO:0000256" key="13">
    <source>
        <dbReference type="PIRSR" id="PIRSR036497-2"/>
    </source>
</evidence>
<comment type="similarity">
    <text evidence="3">Belongs to the homoserine dehydrogenase family.</text>
</comment>
<dbReference type="PATRIC" id="fig|545697.3.peg.706"/>
<evidence type="ECO:0000256" key="7">
    <source>
        <dbReference type="ARBA" id="ARBA00022697"/>
    </source>
</evidence>
<comment type="catalytic activity">
    <reaction evidence="11">
        <text>L-homoserine + NADP(+) = L-aspartate 4-semialdehyde + NADPH + H(+)</text>
        <dbReference type="Rhea" id="RHEA:15761"/>
        <dbReference type="ChEBI" id="CHEBI:15378"/>
        <dbReference type="ChEBI" id="CHEBI:57476"/>
        <dbReference type="ChEBI" id="CHEBI:57783"/>
        <dbReference type="ChEBI" id="CHEBI:58349"/>
        <dbReference type="ChEBI" id="CHEBI:537519"/>
        <dbReference type="EC" id="1.1.1.3"/>
    </reaction>
    <physiologicalReaction direction="right-to-left" evidence="11">
        <dbReference type="Rhea" id="RHEA:15763"/>
    </physiologicalReaction>
</comment>
<keyword evidence="10" id="KW-0486">Methionine biosynthesis</keyword>
<dbReference type="RefSeq" id="WP_005211082.1">
    <property type="nucleotide sequence ID" value="NZ_KB291615.1"/>
</dbReference>
<comment type="pathway">
    <text evidence="1">Amino-acid biosynthesis; L-threonine biosynthesis; L-threonine from L-aspartate: step 3/5.</text>
</comment>
<accession>L1QKQ7</accession>
<dbReference type="SUPFAM" id="SSF51735">
    <property type="entry name" value="NAD(P)-binding Rossmann-fold domains"/>
    <property type="match status" value="1"/>
</dbReference>
<dbReference type="Gene3D" id="3.40.50.720">
    <property type="entry name" value="NAD(P)-binding Rossmann-like Domain"/>
    <property type="match status" value="1"/>
</dbReference>
<feature type="active site" description="Proton donor" evidence="12">
    <location>
        <position position="223"/>
    </location>
</feature>
<dbReference type="OrthoDB" id="9808167at2"/>
<dbReference type="FunFam" id="3.30.360.10:FF:000005">
    <property type="entry name" value="Homoserine dehydrogenase"/>
    <property type="match status" value="1"/>
</dbReference>
<dbReference type="InterPro" id="IPR001342">
    <property type="entry name" value="HDH_cat"/>
</dbReference>
<dbReference type="eggNOG" id="COG0460">
    <property type="taxonomic scope" value="Bacteria"/>
</dbReference>
<feature type="domain" description="Homoserine dehydrogenase catalytic" evidence="14">
    <location>
        <begin position="164"/>
        <end position="333"/>
    </location>
</feature>
<dbReference type="HOGENOM" id="CLU_009116_1_2_9"/>
<evidence type="ECO:0000313" key="16">
    <source>
        <dbReference type="EMBL" id="EKY28521.1"/>
    </source>
</evidence>
<dbReference type="PIRSF" id="PIRSF036497">
    <property type="entry name" value="HDH_short"/>
    <property type="match status" value="1"/>
</dbReference>
<evidence type="ECO:0000256" key="2">
    <source>
        <dbReference type="ARBA" id="ARBA00005062"/>
    </source>
</evidence>
<dbReference type="UniPathway" id="UPA00050">
    <property type="reaction ID" value="UER00063"/>
</dbReference>
<feature type="domain" description="Aspartate/homoserine dehydrogenase NAD-binding" evidence="15">
    <location>
        <begin position="7"/>
        <end position="144"/>
    </location>
</feature>
<dbReference type="PANTHER" id="PTHR43331:SF1">
    <property type="entry name" value="HOMOSERINE DEHYDROGENASE"/>
    <property type="match status" value="1"/>
</dbReference>
<comment type="caution">
    <text evidence="16">The sequence shown here is derived from an EMBL/GenBank/DDBJ whole genome shotgun (WGS) entry which is preliminary data.</text>
</comment>
<keyword evidence="17" id="KW-1185">Reference proteome</keyword>
<keyword evidence="9" id="KW-0915">Sodium</keyword>
<keyword evidence="6" id="KW-0028">Amino-acid biosynthesis</keyword>
<dbReference type="UniPathway" id="UPA00051">
    <property type="reaction ID" value="UER00465"/>
</dbReference>
<dbReference type="EMBL" id="AMEZ01000023">
    <property type="protein sequence ID" value="EKY28521.1"/>
    <property type="molecule type" value="Genomic_DNA"/>
</dbReference>
<evidence type="ECO:0000256" key="5">
    <source>
        <dbReference type="ARBA" id="ARBA00013376"/>
    </source>
</evidence>
<evidence type="ECO:0000256" key="6">
    <source>
        <dbReference type="ARBA" id="ARBA00022605"/>
    </source>
</evidence>